<dbReference type="InterPro" id="IPR009081">
    <property type="entry name" value="PP-bd_ACP"/>
</dbReference>
<dbReference type="SUPFAM" id="SSF47336">
    <property type="entry name" value="ACP-like"/>
    <property type="match status" value="1"/>
</dbReference>
<dbReference type="Proteomes" id="UP000622017">
    <property type="component" value="Unassembled WGS sequence"/>
</dbReference>
<dbReference type="PROSITE" id="PS50075">
    <property type="entry name" value="CARRIER"/>
    <property type="match status" value="1"/>
</dbReference>
<dbReference type="Pfam" id="PF00550">
    <property type="entry name" value="PP-binding"/>
    <property type="match status" value="1"/>
</dbReference>
<evidence type="ECO:0000259" key="3">
    <source>
        <dbReference type="PROSITE" id="PS50075"/>
    </source>
</evidence>
<name>A0ABR7MH12_9BACT</name>
<keyword evidence="5" id="KW-1185">Reference proteome</keyword>
<evidence type="ECO:0000313" key="5">
    <source>
        <dbReference type="Proteomes" id="UP000622017"/>
    </source>
</evidence>
<dbReference type="InterPro" id="IPR003231">
    <property type="entry name" value="ACP"/>
</dbReference>
<organism evidence="4 5">
    <name type="scientific">Hymenobacter citatus</name>
    <dbReference type="NCBI Taxonomy" id="2763506"/>
    <lineage>
        <taxon>Bacteria</taxon>
        <taxon>Pseudomonadati</taxon>
        <taxon>Bacteroidota</taxon>
        <taxon>Cytophagia</taxon>
        <taxon>Cytophagales</taxon>
        <taxon>Hymenobacteraceae</taxon>
        <taxon>Hymenobacter</taxon>
    </lineage>
</organism>
<dbReference type="RefSeq" id="WP_187318543.1">
    <property type="nucleotide sequence ID" value="NZ_JACSCY010000003.1"/>
</dbReference>
<dbReference type="PANTHER" id="PTHR20863">
    <property type="entry name" value="ACYL CARRIER PROTEIN"/>
    <property type="match status" value="1"/>
</dbReference>
<dbReference type="InterPro" id="IPR036736">
    <property type="entry name" value="ACP-like_sf"/>
</dbReference>
<feature type="domain" description="Carrier" evidence="3">
    <location>
        <begin position="7"/>
        <end position="85"/>
    </location>
</feature>
<evidence type="ECO:0000256" key="1">
    <source>
        <dbReference type="ARBA" id="ARBA00022450"/>
    </source>
</evidence>
<dbReference type="Gene3D" id="1.10.1200.10">
    <property type="entry name" value="ACP-like"/>
    <property type="match status" value="1"/>
</dbReference>
<comment type="caution">
    <text evidence="4">The sequence shown here is derived from an EMBL/GenBank/DDBJ whole genome shotgun (WGS) entry which is preliminary data.</text>
</comment>
<proteinExistence type="predicted"/>
<reference evidence="4 5" key="1">
    <citation type="submission" date="2020-08" db="EMBL/GenBank/DDBJ databases">
        <title>Hymenobacter sp.</title>
        <authorList>
            <person name="Kim M.K."/>
        </authorList>
    </citation>
    <scope>NUCLEOTIDE SEQUENCE [LARGE SCALE GENOMIC DNA]</scope>
    <source>
        <strain evidence="4 5">BT507</strain>
    </source>
</reference>
<accession>A0ABR7MH12</accession>
<evidence type="ECO:0000313" key="4">
    <source>
        <dbReference type="EMBL" id="MBC6610233.1"/>
    </source>
</evidence>
<dbReference type="EMBL" id="JACSCY010000003">
    <property type="protein sequence ID" value="MBC6610233.1"/>
    <property type="molecule type" value="Genomic_DNA"/>
</dbReference>
<dbReference type="PANTHER" id="PTHR20863:SF76">
    <property type="entry name" value="CARRIER DOMAIN-CONTAINING PROTEIN"/>
    <property type="match status" value="1"/>
</dbReference>
<keyword evidence="1" id="KW-0596">Phosphopantetheine</keyword>
<evidence type="ECO:0000256" key="2">
    <source>
        <dbReference type="ARBA" id="ARBA00022553"/>
    </source>
</evidence>
<gene>
    <name evidence="4" type="ORF">H8B15_04845</name>
</gene>
<sequence length="89" mass="10003">MLPTTTPAVKSIEQQVLRIVSQRRPMRPVRLRSRLNHELGFDQLDVVNIILALEQSFHIVIPDEVPLTTVSDFVAYVAEHTPETASQAA</sequence>
<protein>
    <submittedName>
        <fullName evidence="4">Acyl carrier protein</fullName>
    </submittedName>
</protein>
<keyword evidence="2" id="KW-0597">Phosphoprotein</keyword>